<dbReference type="Gene3D" id="3.40.50.2300">
    <property type="match status" value="1"/>
</dbReference>
<evidence type="ECO:0000313" key="5">
    <source>
        <dbReference type="Proteomes" id="UP000218615"/>
    </source>
</evidence>
<dbReference type="InterPro" id="IPR011006">
    <property type="entry name" value="CheY-like_superfamily"/>
</dbReference>
<keyword evidence="1" id="KW-0597">Phosphoprotein</keyword>
<dbReference type="SUPFAM" id="SSF52172">
    <property type="entry name" value="CheY-like"/>
    <property type="match status" value="1"/>
</dbReference>
<evidence type="ECO:0000256" key="1">
    <source>
        <dbReference type="PROSITE-ProRule" id="PRU00169"/>
    </source>
</evidence>
<dbReference type="PROSITE" id="PS50112">
    <property type="entry name" value="PAS"/>
    <property type="match status" value="1"/>
</dbReference>
<dbReference type="SUPFAM" id="SSF55785">
    <property type="entry name" value="PYP-like sensor domain (PAS domain)"/>
    <property type="match status" value="1"/>
</dbReference>
<sequence>MVEIKIMIVEDESIVAEDIRRTLIKLGYAVPAVASSGEVAIKKAGEHVPDLILMDIMLKGGMDGIETAKQIRSRFNIPVVFLTAYSDEKILERAKLTEPFGYIIKPFKERELKMNIEVALYKNKMEIQLKESKEFYESVLEGIVNGVWVTDKKDVICYANKGAMTFMGKNIPQVIGAVVLKDLPEIFVPYYLKAKDSRQPFYYQGVPFGMSDGNQRYHSGWLIPRIKNGSFEGMICTIESIPKYDTPGV</sequence>
<evidence type="ECO:0000313" key="4">
    <source>
        <dbReference type="EMBL" id="SNQ60118.1"/>
    </source>
</evidence>
<accession>A0A284VLI9</accession>
<dbReference type="CDD" id="cd17534">
    <property type="entry name" value="REC_DC-like"/>
    <property type="match status" value="1"/>
</dbReference>
<dbReference type="InterPro" id="IPR035965">
    <property type="entry name" value="PAS-like_dom_sf"/>
</dbReference>
<dbReference type="Pfam" id="PF13188">
    <property type="entry name" value="PAS_8"/>
    <property type="match status" value="1"/>
</dbReference>
<feature type="domain" description="Response regulatory" evidence="2">
    <location>
        <begin position="5"/>
        <end position="120"/>
    </location>
</feature>
<dbReference type="RefSeq" id="WP_096204373.1">
    <property type="nucleotide sequence ID" value="NZ_FZMP01000070.1"/>
</dbReference>
<evidence type="ECO:0008006" key="6">
    <source>
        <dbReference type="Google" id="ProtNLM"/>
    </source>
</evidence>
<dbReference type="InterPro" id="IPR001789">
    <property type="entry name" value="Sig_transdc_resp-reg_receiver"/>
</dbReference>
<dbReference type="CDD" id="cd00130">
    <property type="entry name" value="PAS"/>
    <property type="match status" value="1"/>
</dbReference>
<name>A0A284VLI9_9EURY</name>
<evidence type="ECO:0000259" key="2">
    <source>
        <dbReference type="PROSITE" id="PS50110"/>
    </source>
</evidence>
<dbReference type="InterPro" id="IPR000014">
    <property type="entry name" value="PAS"/>
</dbReference>
<keyword evidence="5" id="KW-1185">Reference proteome</keyword>
<dbReference type="GO" id="GO:0000160">
    <property type="term" value="P:phosphorelay signal transduction system"/>
    <property type="evidence" value="ECO:0007669"/>
    <property type="project" value="InterPro"/>
</dbReference>
<dbReference type="EMBL" id="FZMP01000070">
    <property type="protein sequence ID" value="SNQ60118.1"/>
    <property type="molecule type" value="Genomic_DNA"/>
</dbReference>
<organism evidence="4 5">
    <name type="scientific">Candidatus Methanoperedens nitratireducens</name>
    <dbReference type="NCBI Taxonomy" id="1392998"/>
    <lineage>
        <taxon>Archaea</taxon>
        <taxon>Methanobacteriati</taxon>
        <taxon>Methanobacteriota</taxon>
        <taxon>Stenosarchaea group</taxon>
        <taxon>Methanomicrobia</taxon>
        <taxon>Methanosarcinales</taxon>
        <taxon>ANME-2 cluster</taxon>
        <taxon>Candidatus Methanoperedentaceae</taxon>
        <taxon>Candidatus Methanoperedens</taxon>
    </lineage>
</organism>
<dbReference type="OrthoDB" id="2830at2157"/>
<feature type="domain" description="PAS" evidence="3">
    <location>
        <begin position="132"/>
        <end position="183"/>
    </location>
</feature>
<protein>
    <recommendedName>
        <fullName evidence="6">PAS domain S-box</fullName>
    </recommendedName>
</protein>
<dbReference type="PANTHER" id="PTHR43228">
    <property type="entry name" value="TWO-COMPONENT RESPONSE REGULATOR"/>
    <property type="match status" value="1"/>
</dbReference>
<dbReference type="PROSITE" id="PS50110">
    <property type="entry name" value="RESPONSE_REGULATORY"/>
    <property type="match status" value="1"/>
</dbReference>
<dbReference type="SMART" id="SM00448">
    <property type="entry name" value="REC"/>
    <property type="match status" value="1"/>
</dbReference>
<proteinExistence type="predicted"/>
<dbReference type="InterPro" id="IPR052048">
    <property type="entry name" value="ST_Response_Regulator"/>
</dbReference>
<dbReference type="PANTHER" id="PTHR43228:SF6">
    <property type="entry name" value="RESPONSE REGULATOR RECEIVER"/>
    <property type="match status" value="1"/>
</dbReference>
<feature type="modified residue" description="4-aspartylphosphate" evidence="1">
    <location>
        <position position="55"/>
    </location>
</feature>
<dbReference type="AlphaFoldDB" id="A0A284VLI9"/>
<reference evidence="5" key="1">
    <citation type="submission" date="2017-06" db="EMBL/GenBank/DDBJ databases">
        <authorList>
            <person name="Cremers G."/>
        </authorList>
    </citation>
    <scope>NUCLEOTIDE SEQUENCE [LARGE SCALE GENOMIC DNA]</scope>
</reference>
<evidence type="ECO:0000259" key="3">
    <source>
        <dbReference type="PROSITE" id="PS50112"/>
    </source>
</evidence>
<dbReference type="Pfam" id="PF00072">
    <property type="entry name" value="Response_reg"/>
    <property type="match status" value="1"/>
</dbReference>
<gene>
    <name evidence="4" type="ORF">MNV_1610022</name>
</gene>
<dbReference type="Gene3D" id="3.30.450.20">
    <property type="entry name" value="PAS domain"/>
    <property type="match status" value="1"/>
</dbReference>
<dbReference type="Proteomes" id="UP000218615">
    <property type="component" value="Unassembled WGS sequence"/>
</dbReference>